<dbReference type="Proteomes" id="UP000521017">
    <property type="component" value="Unassembled WGS sequence"/>
</dbReference>
<evidence type="ECO:0000313" key="1">
    <source>
        <dbReference type="EMBL" id="MBB6501214.1"/>
    </source>
</evidence>
<evidence type="ECO:0000313" key="2">
    <source>
        <dbReference type="Proteomes" id="UP000521017"/>
    </source>
</evidence>
<reference evidence="1 2" key="1">
    <citation type="submission" date="2020-08" db="EMBL/GenBank/DDBJ databases">
        <title>Genomic Encyclopedia of Type Strains, Phase IV (KMG-V): Genome sequencing to study the core and pangenomes of soil and plant-associated prokaryotes.</title>
        <authorList>
            <person name="Whitman W."/>
        </authorList>
    </citation>
    <scope>NUCLEOTIDE SEQUENCE [LARGE SCALE GENOMIC DNA]</scope>
    <source>
        <strain evidence="1 2">M2T3</strain>
    </source>
</reference>
<accession>A0A7X0MJJ3</accession>
<proteinExistence type="predicted"/>
<sequence length="416" mass="48958">MIAPDDLRNMIYEIERCDLPEVKRNSETGTFELKANSSLLSNLSGNYGAFIVRSILHKLNINEHHVFKWRLENKFRQYQILNYYFPDCMPKTLSFSKLLNQPHGVWQIKELFANGFFLKATLGDASFSNKNWDKTAEFDSISKLHNEPNVEYESYMLQKKLDLQCEFRVHTFSKDIIPGLVYVMQGQIPSDKRTGVEKFVNEVLRKLPDVILQGTMIAWDIALTSEDRYFVIEANFTGFHPEYRAGFQTTGYVDDHHYGSIICAWLNNYFNQKFGVYIDAIDSSLLANYPFYEAFLFYRSILKNEHIDLIKNKTKDNPVSIIIYLGEDTNKLIISLIKHFLLVDFADKYYVIIKDEYFLKVSELFFQNHQLRVWSEHELFTQDQHQLVEQLNSDRRKQISCYHAVRRLKSTAYVII</sequence>
<protein>
    <submittedName>
        <fullName evidence="1">Uncharacterized protein</fullName>
    </submittedName>
</protein>
<dbReference type="SUPFAM" id="SSF56059">
    <property type="entry name" value="Glutathione synthetase ATP-binding domain-like"/>
    <property type="match status" value="1"/>
</dbReference>
<name>A0A7X0MJJ3_9SPHI</name>
<gene>
    <name evidence="1" type="ORF">HDF25_003377</name>
</gene>
<comment type="caution">
    <text evidence="1">The sequence shown here is derived from an EMBL/GenBank/DDBJ whole genome shotgun (WGS) entry which is preliminary data.</text>
</comment>
<organism evidence="1 2">
    <name type="scientific">Pedobacter cryoconitis</name>
    <dbReference type="NCBI Taxonomy" id="188932"/>
    <lineage>
        <taxon>Bacteria</taxon>
        <taxon>Pseudomonadati</taxon>
        <taxon>Bacteroidota</taxon>
        <taxon>Sphingobacteriia</taxon>
        <taxon>Sphingobacteriales</taxon>
        <taxon>Sphingobacteriaceae</taxon>
        <taxon>Pedobacter</taxon>
    </lineage>
</organism>
<dbReference type="EMBL" id="JACHCC010000008">
    <property type="protein sequence ID" value="MBB6501214.1"/>
    <property type="molecule type" value="Genomic_DNA"/>
</dbReference>
<dbReference type="RefSeq" id="WP_184626724.1">
    <property type="nucleotide sequence ID" value="NZ_JACHCC010000008.1"/>
</dbReference>
<dbReference type="AlphaFoldDB" id="A0A7X0MJJ3"/>